<evidence type="ECO:0000256" key="5">
    <source>
        <dbReference type="ARBA" id="ARBA00022963"/>
    </source>
</evidence>
<evidence type="ECO:0000256" key="11">
    <source>
        <dbReference type="SAM" id="Phobius"/>
    </source>
</evidence>
<dbReference type="GO" id="GO:0005783">
    <property type="term" value="C:endoplasmic reticulum"/>
    <property type="evidence" value="ECO:0007669"/>
    <property type="project" value="TreeGrafter"/>
</dbReference>
<keyword evidence="11" id="KW-1133">Transmembrane helix</keyword>
<evidence type="ECO:0000259" key="12">
    <source>
        <dbReference type="PROSITE" id="PS51210"/>
    </source>
</evidence>
<dbReference type="FunFam" id="3.40.1090.10:FF:000010">
    <property type="entry name" value="Lysophospholipase"/>
    <property type="match status" value="1"/>
</dbReference>
<feature type="signal peptide" evidence="10">
    <location>
        <begin position="1"/>
        <end position="21"/>
    </location>
</feature>
<organism evidence="13 14">
    <name type="scientific">Phialocephala subalpina</name>
    <dbReference type="NCBI Taxonomy" id="576137"/>
    <lineage>
        <taxon>Eukaryota</taxon>
        <taxon>Fungi</taxon>
        <taxon>Dikarya</taxon>
        <taxon>Ascomycota</taxon>
        <taxon>Pezizomycotina</taxon>
        <taxon>Leotiomycetes</taxon>
        <taxon>Helotiales</taxon>
        <taxon>Mollisiaceae</taxon>
        <taxon>Phialocephala</taxon>
        <taxon>Phialocephala fortinii species complex</taxon>
    </lineage>
</organism>
<evidence type="ECO:0000256" key="1">
    <source>
        <dbReference type="ARBA" id="ARBA00008780"/>
    </source>
</evidence>
<feature type="chain" id="PRO_5011834175" description="Lysophospholipase" evidence="10">
    <location>
        <begin position="22"/>
        <end position="628"/>
    </location>
</feature>
<dbReference type="GO" id="GO:0004623">
    <property type="term" value="F:phospholipase A2 activity"/>
    <property type="evidence" value="ECO:0007669"/>
    <property type="project" value="TreeGrafter"/>
</dbReference>
<dbReference type="EC" id="3.1.1.5" evidence="2 10"/>
<keyword evidence="3 10" id="KW-0732">Signal</keyword>
<keyword evidence="11" id="KW-0812">Transmembrane</keyword>
<evidence type="ECO:0000256" key="6">
    <source>
        <dbReference type="ARBA" id="ARBA00023098"/>
    </source>
</evidence>
<evidence type="ECO:0000256" key="10">
    <source>
        <dbReference type="RuleBase" id="RU362103"/>
    </source>
</evidence>
<dbReference type="OrthoDB" id="4084751at2759"/>
<feature type="domain" description="PLA2c" evidence="12">
    <location>
        <begin position="46"/>
        <end position="587"/>
    </location>
</feature>
<dbReference type="GO" id="GO:0004622">
    <property type="term" value="F:phosphatidylcholine lysophospholipase activity"/>
    <property type="evidence" value="ECO:0007669"/>
    <property type="project" value="UniProtKB-EC"/>
</dbReference>
<dbReference type="Proteomes" id="UP000184330">
    <property type="component" value="Unassembled WGS sequence"/>
</dbReference>
<comment type="catalytic activity">
    <reaction evidence="8 10">
        <text>a 1-acyl-sn-glycero-3-phosphocholine + H2O = sn-glycerol 3-phosphocholine + a fatty acid + H(+)</text>
        <dbReference type="Rhea" id="RHEA:15177"/>
        <dbReference type="ChEBI" id="CHEBI:15377"/>
        <dbReference type="ChEBI" id="CHEBI:15378"/>
        <dbReference type="ChEBI" id="CHEBI:16870"/>
        <dbReference type="ChEBI" id="CHEBI:28868"/>
        <dbReference type="ChEBI" id="CHEBI:58168"/>
        <dbReference type="EC" id="3.1.1.5"/>
    </reaction>
</comment>
<dbReference type="STRING" id="576137.A0A1L7XUQ2"/>
<evidence type="ECO:0000256" key="9">
    <source>
        <dbReference type="PROSITE-ProRule" id="PRU00555"/>
    </source>
</evidence>
<name>A0A1L7XUQ2_9HELO</name>
<dbReference type="InterPro" id="IPR016035">
    <property type="entry name" value="Acyl_Trfase/lysoPLipase"/>
</dbReference>
<dbReference type="Gene3D" id="3.40.1090.10">
    <property type="entry name" value="Cytosolic phospholipase A2 catalytic domain"/>
    <property type="match status" value="1"/>
</dbReference>
<keyword evidence="5 9" id="KW-0442">Lipid degradation</keyword>
<proteinExistence type="inferred from homology"/>
<keyword evidence="4 9" id="KW-0378">Hydrolase</keyword>
<dbReference type="PROSITE" id="PS51210">
    <property type="entry name" value="PLA2C"/>
    <property type="match status" value="1"/>
</dbReference>
<accession>A0A1L7XUQ2</accession>
<dbReference type="Pfam" id="PF01735">
    <property type="entry name" value="PLA2_B"/>
    <property type="match status" value="1"/>
</dbReference>
<dbReference type="SMART" id="SM00022">
    <property type="entry name" value="PLAc"/>
    <property type="match status" value="1"/>
</dbReference>
<gene>
    <name evidence="13" type="ORF">PAC_18645</name>
</gene>
<evidence type="ECO:0000256" key="8">
    <source>
        <dbReference type="ARBA" id="ARBA00049531"/>
    </source>
</evidence>
<comment type="similarity">
    <text evidence="1 10">Belongs to the lysophospholipase family.</text>
</comment>
<evidence type="ECO:0000313" key="14">
    <source>
        <dbReference type="Proteomes" id="UP000184330"/>
    </source>
</evidence>
<dbReference type="GO" id="GO:0046475">
    <property type="term" value="P:glycerophospholipid catabolic process"/>
    <property type="evidence" value="ECO:0007669"/>
    <property type="project" value="TreeGrafter"/>
</dbReference>
<evidence type="ECO:0000256" key="4">
    <source>
        <dbReference type="ARBA" id="ARBA00022801"/>
    </source>
</evidence>
<dbReference type="AlphaFoldDB" id="A0A1L7XUQ2"/>
<keyword evidence="11" id="KW-0472">Membrane</keyword>
<dbReference type="PANTHER" id="PTHR10728">
    <property type="entry name" value="CYTOSOLIC PHOSPHOLIPASE A2"/>
    <property type="match status" value="1"/>
</dbReference>
<sequence length="628" mass="67751">MLGQLRLLRAVVLAPYQQVRACKVVLIPREAPWKRATTGYAPSAVQCPPVLPTIRAGTTLSVNETSWLKARRLKTVWALRDFLSRANITGLDTNAYIGDGTDATTLPNIGIAISGGGYRAMMNGAGAIAAFDNRTTNSTGRGQLGGLLQASTYISGLSGGSWLVGSLYAQNFPSVQEVMAGASNDLGTLWQFSNSILKGPAELSVTQYYNNIFDDVNGKVAAGFNTTITDYWGRGLSYQFINASDGGKTLSSIANDTGFLAADSPMPIIIADERAPGQLMIPSNATIFEFNPWELGSYDPTTRAFAPLEFIGSNFSGGTLFDHETCISGFDNIGFVIGTSSSLFNTFYLQINNTDAPQRIKDSISHILLQIGQENNDISDWPNPFYGFHNETNINAASKTLSLVDGGEDLQNIPFHPLIQPLRDVDVIFAVDGSADTPAPGANWPNGTAVVATYRRSLFDSSDIGFPSVPDQNTFVNLGLNARPTFFGCNASNLTGPSPLIVYLPNVPYSYNSNVSTFDLSYNDSERNSIIQNGYNVATMGNSTFDFQWPTCVGCAILLRSFNRSRTAIPGVCTQCFNRYCWNGTANSTAPVPYQPTNLIKSNGSASLLNPISFTIAMVLGAWLILFM</sequence>
<evidence type="ECO:0000256" key="7">
    <source>
        <dbReference type="ARBA" id="ARBA00023180"/>
    </source>
</evidence>
<keyword evidence="14" id="KW-1185">Reference proteome</keyword>
<dbReference type="PANTHER" id="PTHR10728:SF33">
    <property type="entry name" value="LYSOPHOSPHOLIPASE 1-RELATED"/>
    <property type="match status" value="1"/>
</dbReference>
<keyword evidence="7" id="KW-0325">Glycoprotein</keyword>
<dbReference type="SUPFAM" id="SSF52151">
    <property type="entry name" value="FabD/lysophospholipase-like"/>
    <property type="match status" value="1"/>
</dbReference>
<dbReference type="EMBL" id="FJOG01000059">
    <property type="protein sequence ID" value="CZR68746.1"/>
    <property type="molecule type" value="Genomic_DNA"/>
</dbReference>
<protein>
    <recommendedName>
        <fullName evidence="2 10">Lysophospholipase</fullName>
        <ecNumber evidence="2 10">3.1.1.5</ecNumber>
    </recommendedName>
</protein>
<feature type="transmembrane region" description="Helical" evidence="11">
    <location>
        <begin position="608"/>
        <end position="627"/>
    </location>
</feature>
<evidence type="ECO:0000256" key="3">
    <source>
        <dbReference type="ARBA" id="ARBA00022729"/>
    </source>
</evidence>
<keyword evidence="6 9" id="KW-0443">Lipid metabolism</keyword>
<dbReference type="InterPro" id="IPR002642">
    <property type="entry name" value="LysoPLipase_cat_dom"/>
</dbReference>
<evidence type="ECO:0000256" key="2">
    <source>
        <dbReference type="ARBA" id="ARBA00013274"/>
    </source>
</evidence>
<dbReference type="GO" id="GO:0005829">
    <property type="term" value="C:cytosol"/>
    <property type="evidence" value="ECO:0007669"/>
    <property type="project" value="TreeGrafter"/>
</dbReference>
<reference evidence="13 14" key="1">
    <citation type="submission" date="2016-03" db="EMBL/GenBank/DDBJ databases">
        <authorList>
            <person name="Ploux O."/>
        </authorList>
    </citation>
    <scope>NUCLEOTIDE SEQUENCE [LARGE SCALE GENOMIC DNA]</scope>
    <source>
        <strain evidence="13 14">UAMH 11012</strain>
    </source>
</reference>
<evidence type="ECO:0000313" key="13">
    <source>
        <dbReference type="EMBL" id="CZR68746.1"/>
    </source>
</evidence>